<keyword evidence="5" id="KW-1185">Reference proteome</keyword>
<evidence type="ECO:0000313" key="5">
    <source>
        <dbReference type="Proteomes" id="UP000198976"/>
    </source>
</evidence>
<gene>
    <name evidence="4" type="ORF">SAMN04489714_0613</name>
</gene>
<proteinExistence type="inferred from homology"/>
<dbReference type="InterPro" id="IPR001608">
    <property type="entry name" value="Ala_racemase_N"/>
</dbReference>
<dbReference type="InterPro" id="IPR011078">
    <property type="entry name" value="PyrdxlP_homeostasis"/>
</dbReference>
<dbReference type="EMBL" id="LT629792">
    <property type="protein sequence ID" value="SDT89120.1"/>
    <property type="molecule type" value="Genomic_DNA"/>
</dbReference>
<keyword evidence="1" id="KW-0663">Pyridoxal phosphate</keyword>
<name>A0ABY0V646_9ACTO</name>
<dbReference type="Pfam" id="PF01168">
    <property type="entry name" value="Ala_racemase_N"/>
    <property type="match status" value="1"/>
</dbReference>
<organism evidence="4 5">
    <name type="scientific">Schaalia radingae</name>
    <dbReference type="NCBI Taxonomy" id="131110"/>
    <lineage>
        <taxon>Bacteria</taxon>
        <taxon>Bacillati</taxon>
        <taxon>Actinomycetota</taxon>
        <taxon>Actinomycetes</taxon>
        <taxon>Actinomycetales</taxon>
        <taxon>Actinomycetaceae</taxon>
        <taxon>Schaalia</taxon>
    </lineage>
</organism>
<dbReference type="NCBIfam" id="TIGR00044">
    <property type="entry name" value="YggS family pyridoxal phosphate-dependent enzyme"/>
    <property type="match status" value="1"/>
</dbReference>
<comment type="similarity">
    <text evidence="2">Belongs to the pyridoxal phosphate-binding protein YggS/PROSC family.</text>
</comment>
<protein>
    <recommendedName>
        <fullName evidence="3">Alanine racemase N-terminal domain-containing protein</fullName>
    </recommendedName>
</protein>
<evidence type="ECO:0000256" key="2">
    <source>
        <dbReference type="RuleBase" id="RU004514"/>
    </source>
</evidence>
<dbReference type="Proteomes" id="UP000198976">
    <property type="component" value="Chromosome I"/>
</dbReference>
<dbReference type="CDD" id="cd00635">
    <property type="entry name" value="PLPDE_III_YBL036c_like"/>
    <property type="match status" value="1"/>
</dbReference>
<accession>A0ABY0V646</accession>
<evidence type="ECO:0000256" key="1">
    <source>
        <dbReference type="ARBA" id="ARBA00022898"/>
    </source>
</evidence>
<sequence length="240" mass="26120">MRSIDQVSINDNIARVRDRIDRACEAAGRSDTATLELAVKTQDAQTCQAAARALYEAGLPVLLGHNRVQEARATAEAIRTVPGASIHLIGSLQTNKINQALACTDLIETVDSQRLVDHLDKRANGLRPVFIQVNVSGEDSKSGCRPDDVPALLDAIELSSALTLEGFMTVGLNSDHESDVRRSYCLLRDIRDAASWHLGVPEPDLQLSMGMSRDLEWAIAEGATIVRIGTDVFGPRPRRD</sequence>
<dbReference type="InterPro" id="IPR029066">
    <property type="entry name" value="PLP-binding_barrel"/>
</dbReference>
<evidence type="ECO:0000259" key="3">
    <source>
        <dbReference type="Pfam" id="PF01168"/>
    </source>
</evidence>
<dbReference type="Gene3D" id="3.20.20.10">
    <property type="entry name" value="Alanine racemase"/>
    <property type="match status" value="1"/>
</dbReference>
<feature type="domain" description="Alanine racemase N-terminal" evidence="3">
    <location>
        <begin position="14"/>
        <end position="237"/>
    </location>
</feature>
<dbReference type="SUPFAM" id="SSF51419">
    <property type="entry name" value="PLP-binding barrel"/>
    <property type="match status" value="1"/>
</dbReference>
<dbReference type="PANTHER" id="PTHR10146:SF14">
    <property type="entry name" value="PYRIDOXAL PHOSPHATE HOMEOSTASIS PROTEIN"/>
    <property type="match status" value="1"/>
</dbReference>
<reference evidence="4 5" key="1">
    <citation type="submission" date="2016-10" db="EMBL/GenBank/DDBJ databases">
        <authorList>
            <person name="Varghese N."/>
            <person name="Submissions S."/>
        </authorList>
    </citation>
    <scope>NUCLEOTIDE SEQUENCE [LARGE SCALE GENOMIC DNA]</scope>
    <source>
        <strain evidence="4 5">DSM 9169</strain>
    </source>
</reference>
<dbReference type="PANTHER" id="PTHR10146">
    <property type="entry name" value="PROLINE SYNTHETASE CO-TRANSCRIBED BACTERIAL HOMOLOG PROTEIN"/>
    <property type="match status" value="1"/>
</dbReference>
<dbReference type="PIRSF" id="PIRSF004848">
    <property type="entry name" value="YBL036c_PLPDEIII"/>
    <property type="match status" value="1"/>
</dbReference>
<evidence type="ECO:0000313" key="4">
    <source>
        <dbReference type="EMBL" id="SDT89120.1"/>
    </source>
</evidence>